<dbReference type="STRING" id="45634.SCRDD08_00123"/>
<comment type="caution">
    <text evidence="1">The sequence shown here is derived from an EMBL/GenBank/DDBJ whole genome shotgun (WGS) entry which is preliminary data.</text>
</comment>
<protein>
    <recommendedName>
        <fullName evidence="3">LXG domain-containing protein</fullName>
    </recommendedName>
</protein>
<accession>A0A139N5S9</accession>
<evidence type="ECO:0000313" key="2">
    <source>
        <dbReference type="Proteomes" id="UP000070377"/>
    </source>
</evidence>
<dbReference type="AlphaFoldDB" id="A0A139N5S9"/>
<dbReference type="RefSeq" id="WP_061423232.1">
    <property type="nucleotide sequence ID" value="NZ_KQ969062.1"/>
</dbReference>
<evidence type="ECO:0000313" key="1">
    <source>
        <dbReference type="EMBL" id="KXT71283.1"/>
    </source>
</evidence>
<gene>
    <name evidence="1" type="ORF">SCRDD08_00123</name>
</gene>
<dbReference type="Proteomes" id="UP000070377">
    <property type="component" value="Unassembled WGS sequence"/>
</dbReference>
<sequence>MSDSYLIGRIDANKAKKAKYQRVINSISSNGLSTMRSLESLDNYIKHCEETIEYIDSDIGYHYLANFRNKLEEDLKKLKEYRNFAKDSNTAFMSLHARLEAAIVGLDAAISSDRAAYNKGKPIWEQLWW</sequence>
<organism evidence="1 2">
    <name type="scientific">Streptococcus cristatus</name>
    <dbReference type="NCBI Taxonomy" id="45634"/>
    <lineage>
        <taxon>Bacteria</taxon>
        <taxon>Bacillati</taxon>
        <taxon>Bacillota</taxon>
        <taxon>Bacilli</taxon>
        <taxon>Lactobacillales</taxon>
        <taxon>Streptococcaceae</taxon>
        <taxon>Streptococcus</taxon>
    </lineage>
</organism>
<dbReference type="PATRIC" id="fig|45634.12.peg.127"/>
<name>A0A139N5S9_STRCR</name>
<evidence type="ECO:0008006" key="3">
    <source>
        <dbReference type="Google" id="ProtNLM"/>
    </source>
</evidence>
<dbReference type="EMBL" id="LQRD01000004">
    <property type="protein sequence ID" value="KXT71283.1"/>
    <property type="molecule type" value="Genomic_DNA"/>
</dbReference>
<proteinExistence type="predicted"/>
<reference evidence="1 2" key="1">
    <citation type="submission" date="2016-01" db="EMBL/GenBank/DDBJ databases">
        <title>Highly variable Streptococcus oralis are common among viridans streptococci isolated from primates.</title>
        <authorList>
            <person name="Denapaite D."/>
            <person name="Rieger M."/>
            <person name="Koendgen S."/>
            <person name="Brueckner R."/>
            <person name="Ochigava I."/>
            <person name="Kappeler P."/>
            <person name="Maetz-Rensing K."/>
            <person name="Leendertz F."/>
            <person name="Hakenbeck R."/>
        </authorList>
    </citation>
    <scope>NUCLEOTIDE SEQUENCE [LARGE SCALE GENOMIC DNA]</scope>
    <source>
        <strain evidence="1 2">DD08</strain>
    </source>
</reference>